<dbReference type="AlphaFoldDB" id="A0A9R0NQP2"/>
<feature type="region of interest" description="Disordered" evidence="1">
    <location>
        <begin position="11"/>
        <end position="35"/>
    </location>
</feature>
<dbReference type="Proteomes" id="UP000006138">
    <property type="component" value="Chromosome"/>
</dbReference>
<proteinExistence type="predicted"/>
<sequence length="35" mass="3705">MHATLALAAATASGAWAEMSNDESRSWDQAIGVER</sequence>
<reference evidence="2 3" key="1">
    <citation type="journal article" date="2011" name="J. Bacteriol.">
        <title>Whole genome sequence of the rifamycin B-producing strain Amycolatopsis mediterranei S699.</title>
        <authorList>
            <person name="Verma M."/>
            <person name="Kaur J."/>
            <person name="Kumar M."/>
            <person name="Kumari K."/>
            <person name="Saxena A."/>
            <person name="Anand S."/>
            <person name="Nigam A."/>
            <person name="Ravi V."/>
            <person name="Raghuvanshi S."/>
            <person name="Khurana P."/>
            <person name="Tyagi A.K."/>
            <person name="Khurana J.P."/>
            <person name="Lal R."/>
        </authorList>
    </citation>
    <scope>NUCLEOTIDE SEQUENCE [LARGE SCALE GENOMIC DNA]</scope>
    <source>
        <strain evidence="2 3">S699</strain>
    </source>
</reference>
<accession>A0A9R0NQP2</accession>
<evidence type="ECO:0000256" key="1">
    <source>
        <dbReference type="SAM" id="MobiDB-lite"/>
    </source>
</evidence>
<name>A0A9R0NQP2_AMYMS</name>
<organism evidence="2 3">
    <name type="scientific">Amycolatopsis mediterranei (strain S699)</name>
    <name type="common">Nocardia mediterranei</name>
    <dbReference type="NCBI Taxonomy" id="713604"/>
    <lineage>
        <taxon>Bacteria</taxon>
        <taxon>Bacillati</taxon>
        <taxon>Actinomycetota</taxon>
        <taxon>Actinomycetes</taxon>
        <taxon>Pseudonocardiales</taxon>
        <taxon>Pseudonocardiaceae</taxon>
        <taxon>Amycolatopsis</taxon>
    </lineage>
</organism>
<evidence type="ECO:0000313" key="2">
    <source>
        <dbReference type="EMBL" id="AEK38867.1"/>
    </source>
</evidence>
<evidence type="ECO:0000313" key="3">
    <source>
        <dbReference type="Proteomes" id="UP000006138"/>
    </source>
</evidence>
<gene>
    <name evidence="2" type="ordered locus">RAM_01875</name>
</gene>
<dbReference type="EMBL" id="CP002896">
    <property type="protein sequence ID" value="AEK38867.1"/>
    <property type="molecule type" value="Genomic_DNA"/>
</dbReference>
<keyword evidence="3" id="KW-1185">Reference proteome</keyword>
<dbReference type="KEGG" id="amn:RAM_01875"/>
<protein>
    <submittedName>
        <fullName evidence="2">Uncharacterized protein</fullName>
    </submittedName>
</protein>